<evidence type="ECO:0000313" key="2">
    <source>
        <dbReference type="Proteomes" id="UP000435112"/>
    </source>
</evidence>
<comment type="caution">
    <text evidence="1">The sequence shown here is derived from an EMBL/GenBank/DDBJ whole genome shotgun (WGS) entry which is preliminary data.</text>
</comment>
<protein>
    <submittedName>
        <fullName evidence="1">Uncharacterized protein</fullName>
    </submittedName>
</protein>
<accession>A0A6A3FXZ3</accession>
<dbReference type="AlphaFoldDB" id="A0A6A3FXZ3"/>
<proteinExistence type="predicted"/>
<evidence type="ECO:0000313" key="1">
    <source>
        <dbReference type="EMBL" id="KAE8951015.1"/>
    </source>
</evidence>
<name>A0A6A3FXZ3_9STRA</name>
<gene>
    <name evidence="1" type="ORF">PR002_g33108</name>
</gene>
<feature type="non-terminal residue" evidence="1">
    <location>
        <position position="1"/>
    </location>
</feature>
<organism evidence="1 2">
    <name type="scientific">Phytophthora rubi</name>
    <dbReference type="NCBI Taxonomy" id="129364"/>
    <lineage>
        <taxon>Eukaryota</taxon>
        <taxon>Sar</taxon>
        <taxon>Stramenopiles</taxon>
        <taxon>Oomycota</taxon>
        <taxon>Peronosporomycetes</taxon>
        <taxon>Peronosporales</taxon>
        <taxon>Peronosporaceae</taxon>
        <taxon>Phytophthora</taxon>
    </lineage>
</organism>
<dbReference type="EMBL" id="QXFU01013174">
    <property type="protein sequence ID" value="KAE8951015.1"/>
    <property type="molecule type" value="Genomic_DNA"/>
</dbReference>
<sequence length="90" mass="9991">FQSSKRAPRIANLRLSKLRKRRRYRTAWLVKTTTTRIKGSCFRPRTSSVYFGNLGMPLLSSSSGGKEGLEAPRPSSACELAYLSGDTATH</sequence>
<dbReference type="Proteomes" id="UP000435112">
    <property type="component" value="Unassembled WGS sequence"/>
</dbReference>
<reference evidence="1 2" key="1">
    <citation type="submission" date="2018-09" db="EMBL/GenBank/DDBJ databases">
        <title>Genomic investigation of the strawberry pathogen Phytophthora fragariae indicates pathogenicity is determined by transcriptional variation in three key races.</title>
        <authorList>
            <person name="Adams T.M."/>
            <person name="Armitage A.D."/>
            <person name="Sobczyk M.K."/>
            <person name="Bates H.J."/>
            <person name="Dunwell J.M."/>
            <person name="Nellist C.F."/>
            <person name="Harrison R.J."/>
        </authorList>
    </citation>
    <scope>NUCLEOTIDE SEQUENCE [LARGE SCALE GENOMIC DNA]</scope>
    <source>
        <strain evidence="1 2">SCRP324</strain>
    </source>
</reference>